<proteinExistence type="predicted"/>
<dbReference type="Proteomes" id="UP001217089">
    <property type="component" value="Unassembled WGS sequence"/>
</dbReference>
<sequence>MGYTNSRSGVGVIFHLFSHYSCFIRIPFWKIWREIFGCNTDDFDGNFKHDDTILCSYSSIHRHGTAGVKRNMCEIL</sequence>
<evidence type="ECO:0000313" key="1">
    <source>
        <dbReference type="EMBL" id="KAJ8320260.1"/>
    </source>
</evidence>
<accession>A0ABQ9FVD6</accession>
<keyword evidence="2" id="KW-1185">Reference proteome</keyword>
<reference evidence="1 2" key="1">
    <citation type="submission" date="2022-12" db="EMBL/GenBank/DDBJ databases">
        <title>Chromosome-level genome of Tegillarca granosa.</title>
        <authorList>
            <person name="Kim J."/>
        </authorList>
    </citation>
    <scope>NUCLEOTIDE SEQUENCE [LARGE SCALE GENOMIC DNA]</scope>
    <source>
        <strain evidence="1">Teg-2019</strain>
        <tissue evidence="1">Adductor muscle</tissue>
    </source>
</reference>
<feature type="non-terminal residue" evidence="1">
    <location>
        <position position="76"/>
    </location>
</feature>
<gene>
    <name evidence="1" type="ORF">KUTeg_001847</name>
</gene>
<organism evidence="1 2">
    <name type="scientific">Tegillarca granosa</name>
    <name type="common">Malaysian cockle</name>
    <name type="synonym">Anadara granosa</name>
    <dbReference type="NCBI Taxonomy" id="220873"/>
    <lineage>
        <taxon>Eukaryota</taxon>
        <taxon>Metazoa</taxon>
        <taxon>Spiralia</taxon>
        <taxon>Lophotrochozoa</taxon>
        <taxon>Mollusca</taxon>
        <taxon>Bivalvia</taxon>
        <taxon>Autobranchia</taxon>
        <taxon>Pteriomorphia</taxon>
        <taxon>Arcoida</taxon>
        <taxon>Arcoidea</taxon>
        <taxon>Arcidae</taxon>
        <taxon>Tegillarca</taxon>
    </lineage>
</organism>
<comment type="caution">
    <text evidence="1">The sequence shown here is derived from an EMBL/GenBank/DDBJ whole genome shotgun (WGS) entry which is preliminary data.</text>
</comment>
<evidence type="ECO:0000313" key="2">
    <source>
        <dbReference type="Proteomes" id="UP001217089"/>
    </source>
</evidence>
<protein>
    <submittedName>
        <fullName evidence="1">Uncharacterized protein</fullName>
    </submittedName>
</protein>
<name>A0ABQ9FVD6_TEGGR</name>
<dbReference type="EMBL" id="JARBDR010000141">
    <property type="protein sequence ID" value="KAJ8320260.1"/>
    <property type="molecule type" value="Genomic_DNA"/>
</dbReference>